<proteinExistence type="predicted"/>
<evidence type="ECO:0000313" key="1">
    <source>
        <dbReference type="EMBL" id="CDW27622.1"/>
    </source>
</evidence>
<name>A0A0K2TPP5_LEPSM</name>
<reference evidence="1" key="1">
    <citation type="submission" date="2014-05" db="EMBL/GenBank/DDBJ databases">
        <authorList>
            <person name="Chronopoulou M."/>
        </authorList>
    </citation>
    <scope>NUCLEOTIDE SEQUENCE</scope>
    <source>
        <tissue evidence="1">Whole organism</tissue>
    </source>
</reference>
<accession>A0A0K2TPP5</accession>
<organism evidence="1">
    <name type="scientific">Lepeophtheirus salmonis</name>
    <name type="common">Salmon louse</name>
    <name type="synonym">Caligus salmonis</name>
    <dbReference type="NCBI Taxonomy" id="72036"/>
    <lineage>
        <taxon>Eukaryota</taxon>
        <taxon>Metazoa</taxon>
        <taxon>Ecdysozoa</taxon>
        <taxon>Arthropoda</taxon>
        <taxon>Crustacea</taxon>
        <taxon>Multicrustacea</taxon>
        <taxon>Hexanauplia</taxon>
        <taxon>Copepoda</taxon>
        <taxon>Siphonostomatoida</taxon>
        <taxon>Caligidae</taxon>
        <taxon>Lepeophtheirus</taxon>
    </lineage>
</organism>
<dbReference type="EMBL" id="HACA01010261">
    <property type="protein sequence ID" value="CDW27622.1"/>
    <property type="molecule type" value="Transcribed_RNA"/>
</dbReference>
<sequence>MRTMEEVDISRLLSVCNIQLNLELDNPQNALLFFLLVTLKIRLFIG</sequence>
<dbReference type="AlphaFoldDB" id="A0A0K2TPP5"/>
<protein>
    <submittedName>
        <fullName evidence="1">Uncharacterized protein</fullName>
    </submittedName>
</protein>